<proteinExistence type="predicted"/>
<evidence type="ECO:0000313" key="1">
    <source>
        <dbReference type="EMBL" id="KAJ2763640.1"/>
    </source>
</evidence>
<feature type="non-terminal residue" evidence="1">
    <location>
        <position position="1"/>
    </location>
</feature>
<dbReference type="EMBL" id="JANBUK010004526">
    <property type="protein sequence ID" value="KAJ2763640.1"/>
    <property type="molecule type" value="Genomic_DNA"/>
</dbReference>
<sequence>DQAGRRLSIQEGARRQSLTYAEAGIPARRRSLAYADLMAVFYPPNIIHQPTVTNTPFECAEWEGVSDSALSHIPIDEPGVASWEPTLERAIKSIVSIKAQCVRSFDTETSGTYTATGFVVDAEAGLILSNRHVVNPAPIVAQAIFVNYEEVELQPVYRDPVHDFGFFRFDPKKVKFMQLDSIRLAPQKAKVGMEIRVVGNDAGEKLSILAGTLARLDRAAPEYGVGQYNDFNTFYLQAASGTSGGSSGSPVLDIYGDAVALNAGGATKAASSFYLPLSRIARALDLVRRGEQVPRGTIQAEF</sequence>
<comment type="caution">
    <text evidence="1">The sequence shown here is derived from an EMBL/GenBank/DDBJ whole genome shotgun (WGS) entry which is preliminary data.</text>
</comment>
<evidence type="ECO:0000313" key="2">
    <source>
        <dbReference type="Proteomes" id="UP001140066"/>
    </source>
</evidence>
<reference evidence="1" key="1">
    <citation type="submission" date="2022-07" db="EMBL/GenBank/DDBJ databases">
        <title>Phylogenomic reconstructions and comparative analyses of Kickxellomycotina fungi.</title>
        <authorList>
            <person name="Reynolds N.K."/>
            <person name="Stajich J.E."/>
            <person name="Barry K."/>
            <person name="Grigoriev I.V."/>
            <person name="Crous P."/>
            <person name="Smith M.E."/>
        </authorList>
    </citation>
    <scope>NUCLEOTIDE SEQUENCE</scope>
    <source>
        <strain evidence="1">BCRC 34191</strain>
    </source>
</reference>
<dbReference type="Proteomes" id="UP001140066">
    <property type="component" value="Unassembled WGS sequence"/>
</dbReference>
<name>A0ACC1JMD1_9FUNG</name>
<gene>
    <name evidence="1" type="ORF">GGI18_006623</name>
</gene>
<feature type="non-terminal residue" evidence="1">
    <location>
        <position position="302"/>
    </location>
</feature>
<keyword evidence="2" id="KW-1185">Reference proteome</keyword>
<organism evidence="1 2">
    <name type="scientific">Coemansia linderi</name>
    <dbReference type="NCBI Taxonomy" id="2663919"/>
    <lineage>
        <taxon>Eukaryota</taxon>
        <taxon>Fungi</taxon>
        <taxon>Fungi incertae sedis</taxon>
        <taxon>Zoopagomycota</taxon>
        <taxon>Kickxellomycotina</taxon>
        <taxon>Kickxellomycetes</taxon>
        <taxon>Kickxellales</taxon>
        <taxon>Kickxellaceae</taxon>
        <taxon>Coemansia</taxon>
    </lineage>
</organism>
<accession>A0ACC1JMD1</accession>
<protein>
    <submittedName>
        <fullName evidence="1">Uncharacterized protein</fullName>
    </submittedName>
</protein>